<dbReference type="GO" id="GO:1990351">
    <property type="term" value="C:transporter complex"/>
    <property type="evidence" value="ECO:0007669"/>
    <property type="project" value="TreeGrafter"/>
</dbReference>
<dbReference type="EMBL" id="LBHC01000001">
    <property type="protein sequence ID" value="KLE33316.1"/>
    <property type="molecule type" value="Genomic_DNA"/>
</dbReference>
<evidence type="ECO:0000313" key="2">
    <source>
        <dbReference type="EMBL" id="KLE33316.1"/>
    </source>
</evidence>
<dbReference type="KEGG" id="egn:BMF35_a0011"/>
<keyword evidence="1" id="KW-0732">Signal</keyword>
<dbReference type="InterPro" id="IPR007543">
    <property type="entry name" value="LptD_C"/>
</dbReference>
<dbReference type="GO" id="GO:0015920">
    <property type="term" value="P:lipopolysaccharide transport"/>
    <property type="evidence" value="ECO:0007669"/>
    <property type="project" value="InterPro"/>
</dbReference>
<dbReference type="InterPro" id="IPR020889">
    <property type="entry name" value="LipoPS_assembly_LptD"/>
</dbReference>
<dbReference type="GO" id="GO:0043165">
    <property type="term" value="P:Gram-negative-bacterium-type cell outer membrane assembly"/>
    <property type="evidence" value="ECO:0007669"/>
    <property type="project" value="UniProtKB-UniRule"/>
</dbReference>
<evidence type="ECO:0000313" key="3">
    <source>
        <dbReference type="Proteomes" id="UP000053070"/>
    </source>
</evidence>
<comment type="similarity">
    <text evidence="1">Belongs to the LptD family.</text>
</comment>
<dbReference type="RefSeq" id="WP_047006164.1">
    <property type="nucleotide sequence ID" value="NZ_CP018097.1"/>
</dbReference>
<reference evidence="2 3" key="1">
    <citation type="submission" date="2015-04" db="EMBL/GenBank/DDBJ databases">
        <title>The draft genome sequence of Erythrobacr gangjinensis K7-2.</title>
        <authorList>
            <person name="Zhuang L."/>
            <person name="Liu Y."/>
            <person name="Shao Z."/>
        </authorList>
    </citation>
    <scope>NUCLEOTIDE SEQUENCE [LARGE SCALE GENOMIC DNA]</scope>
    <source>
        <strain evidence="2 3">K7-2</strain>
    </source>
</reference>
<comment type="caution">
    <text evidence="1">Lacks conserved residue(s) required for the propagation of feature annotation.</text>
</comment>
<comment type="caution">
    <text evidence="2">The sequence shown here is derived from an EMBL/GenBank/DDBJ whole genome shotgun (WGS) entry which is preliminary data.</text>
</comment>
<sequence length="771" mass="85664" precursor="true">MLRRFPSVRVSTPGLACAMLCASPALAQEGAGPGVEMAQEEGGIFDPEDAGVELPDISESPFAQVPDGEGPREIGFEANELRYDETTDTVTASGDVILRSGDQSVRANEVVWNRLTGEIVAAGAIRLVDENGNQLFTDRLVLTDELEAGAMTNLLLAFRQGGRLAAEQASRAENGDIELNRAAYSSCAVVDPDGCDRSPSWRVTAERVYYDQDTQRIRFRDAYLELFGARILPLPGLTVRADGSADSGFFIPDIAFTASNGVEISDSYYWRIADNRDLTVTGYLYTDAAPMVSGQYRQLTGNGAFQVTGYATYGSRIPLGSTTETSEQDFRGYFFANGRFQLDEHWTAQGSLRLASDRTFLRRYDITREDRLRSVVELQRIDDNSFVSIAGWGTQALLVSTPQGEVPLALPLIDARYRLEDPLLGGTVELQANTLAITRAEGQDTRRAFAGAQWDLRRITGLGQEVTFTALVRGDVYHSDDNLLTSVPSYRGESGWQARGVATAAVDVKWPLIGDFLGGTQILTPRVQLVASPDIENLDIPNEDARAIDLEDSNLFALNRFPGYDRVEDGVRVTYGADWQANFPGWRLHTTIGQSYRLTDAFDIFPDGTGLNEQFSDFVGRTEVRYQDFLKFTHRYRLDKDSLSVRRNEIDATVGSAETYAEIGYLRLDRDIPFDLEDLQDREELRVAGRFAFAGYWSIFGSAVVNLTDREEDPTFTSDGFEPLRTRLGIAYADDCLEFGFTWRRDFIELADAQSGSSFRLYFSLRNLGFN</sequence>
<comment type="function">
    <text evidence="1">Involved in the assembly of lipopolysaccharide (LPS) at the surface of the outer membrane.</text>
</comment>
<organism evidence="2 3">
    <name type="scientific">Aurantiacibacter gangjinensis</name>
    <dbReference type="NCBI Taxonomy" id="502682"/>
    <lineage>
        <taxon>Bacteria</taxon>
        <taxon>Pseudomonadati</taxon>
        <taxon>Pseudomonadota</taxon>
        <taxon>Alphaproteobacteria</taxon>
        <taxon>Sphingomonadales</taxon>
        <taxon>Erythrobacteraceae</taxon>
        <taxon>Aurantiacibacter</taxon>
    </lineage>
</organism>
<dbReference type="Pfam" id="PF04453">
    <property type="entry name" value="LptD"/>
    <property type="match status" value="1"/>
</dbReference>
<protein>
    <recommendedName>
        <fullName evidence="1">LPS-assembly protein LptD</fullName>
    </recommendedName>
</protein>
<feature type="signal peptide" evidence="1">
    <location>
        <begin position="1"/>
        <end position="27"/>
    </location>
</feature>
<comment type="subunit">
    <text evidence="1">Component of the lipopolysaccharide transport and assembly complex.</text>
</comment>
<dbReference type="GO" id="GO:0009279">
    <property type="term" value="C:cell outer membrane"/>
    <property type="evidence" value="ECO:0007669"/>
    <property type="project" value="UniProtKB-SubCell"/>
</dbReference>
<evidence type="ECO:0000256" key="1">
    <source>
        <dbReference type="HAMAP-Rule" id="MF_01411"/>
    </source>
</evidence>
<proteinExistence type="inferred from homology"/>
<dbReference type="Proteomes" id="UP000053070">
    <property type="component" value="Unassembled WGS sequence"/>
</dbReference>
<keyword evidence="1" id="KW-0998">Cell outer membrane</keyword>
<dbReference type="AlphaFoldDB" id="A0A0G9MRE5"/>
<comment type="subcellular location">
    <subcellularLocation>
        <location evidence="1">Cell outer membrane</location>
    </subcellularLocation>
</comment>
<dbReference type="STRING" id="502682.BMF35_a0011"/>
<keyword evidence="3" id="KW-1185">Reference proteome</keyword>
<dbReference type="OrthoDB" id="9760225at2"/>
<name>A0A0G9MRE5_9SPHN</name>
<keyword evidence="1" id="KW-0472">Membrane</keyword>
<dbReference type="HAMAP" id="MF_01411">
    <property type="entry name" value="LPS_assembly_LptD"/>
    <property type="match status" value="1"/>
</dbReference>
<dbReference type="PANTHER" id="PTHR30189">
    <property type="entry name" value="LPS-ASSEMBLY PROTEIN"/>
    <property type="match status" value="1"/>
</dbReference>
<dbReference type="Gene3D" id="2.60.450.10">
    <property type="entry name" value="Lipopolysaccharide (LPS) transport protein A like domain"/>
    <property type="match status" value="1"/>
</dbReference>
<dbReference type="PATRIC" id="fig|502682.8.peg.1035"/>
<dbReference type="InterPro" id="IPR050218">
    <property type="entry name" value="LptD"/>
</dbReference>
<dbReference type="PANTHER" id="PTHR30189:SF1">
    <property type="entry name" value="LPS-ASSEMBLY PROTEIN LPTD"/>
    <property type="match status" value="1"/>
</dbReference>
<gene>
    <name evidence="1" type="primary">lptD</name>
    <name evidence="2" type="ORF">AAW01_05060</name>
</gene>
<accession>A0A0G9MRE5</accession>
<feature type="chain" id="PRO_5010590915" description="LPS-assembly protein LptD" evidence="1">
    <location>
        <begin position="28"/>
        <end position="771"/>
    </location>
</feature>